<feature type="region of interest" description="Disordered" evidence="1">
    <location>
        <begin position="25"/>
        <end position="64"/>
    </location>
</feature>
<feature type="compositionally biased region" description="Polar residues" evidence="1">
    <location>
        <begin position="25"/>
        <end position="35"/>
    </location>
</feature>
<reference evidence="2" key="1">
    <citation type="submission" date="2018-11" db="EMBL/GenBank/DDBJ databases">
        <authorList>
            <consortium name="Pathogen Informatics"/>
        </authorList>
    </citation>
    <scope>NUCLEOTIDE SEQUENCE</scope>
</reference>
<dbReference type="AlphaFoldDB" id="A0A3S5BS04"/>
<dbReference type="Proteomes" id="UP000784294">
    <property type="component" value="Unassembled WGS sequence"/>
</dbReference>
<evidence type="ECO:0000256" key="1">
    <source>
        <dbReference type="SAM" id="MobiDB-lite"/>
    </source>
</evidence>
<sequence length="140" mass="15990">MTEKRFGVSRSERKPFQAIKAINTVWTDQQQSVPEDSQAGPSRGHKDRRRQLGGGRTKREGREEYAEQQLMELETLCFWITWLRVVPRGDCRSILSSLQPPSHSMRSDLSWAASSAVAFDMTAAWLPGLVAYRTGERKHK</sequence>
<proteinExistence type="predicted"/>
<evidence type="ECO:0000313" key="2">
    <source>
        <dbReference type="EMBL" id="VEL15605.1"/>
    </source>
</evidence>
<accession>A0A3S5BS04</accession>
<organism evidence="2 3">
    <name type="scientific">Protopolystoma xenopodis</name>
    <dbReference type="NCBI Taxonomy" id="117903"/>
    <lineage>
        <taxon>Eukaryota</taxon>
        <taxon>Metazoa</taxon>
        <taxon>Spiralia</taxon>
        <taxon>Lophotrochozoa</taxon>
        <taxon>Platyhelminthes</taxon>
        <taxon>Monogenea</taxon>
        <taxon>Polyopisthocotylea</taxon>
        <taxon>Polystomatidea</taxon>
        <taxon>Polystomatidae</taxon>
        <taxon>Protopolystoma</taxon>
    </lineage>
</organism>
<evidence type="ECO:0000313" key="3">
    <source>
        <dbReference type="Proteomes" id="UP000784294"/>
    </source>
</evidence>
<comment type="caution">
    <text evidence="2">The sequence shown here is derived from an EMBL/GenBank/DDBJ whole genome shotgun (WGS) entry which is preliminary data.</text>
</comment>
<name>A0A3S5BS04_9PLAT</name>
<protein>
    <submittedName>
        <fullName evidence="2">Uncharacterized protein</fullName>
    </submittedName>
</protein>
<keyword evidence="3" id="KW-1185">Reference proteome</keyword>
<dbReference type="EMBL" id="CAAALY010025178">
    <property type="protein sequence ID" value="VEL15605.1"/>
    <property type="molecule type" value="Genomic_DNA"/>
</dbReference>
<gene>
    <name evidence="2" type="ORF">PXEA_LOCUS9045</name>
</gene>